<dbReference type="Pfam" id="PF01699">
    <property type="entry name" value="Na_Ca_ex"/>
    <property type="match status" value="2"/>
</dbReference>
<feature type="transmembrane region" description="Helical" evidence="5">
    <location>
        <begin position="312"/>
        <end position="329"/>
    </location>
</feature>
<keyword evidence="3 5" id="KW-1133">Transmembrane helix</keyword>
<feature type="transmembrane region" description="Helical" evidence="5">
    <location>
        <begin position="87"/>
        <end position="108"/>
    </location>
</feature>
<dbReference type="EMBL" id="JAUSQL010000001">
    <property type="protein sequence ID" value="MDP9832925.1"/>
    <property type="molecule type" value="Genomic_DNA"/>
</dbReference>
<dbReference type="PANTHER" id="PTHR37958">
    <property type="entry name" value="SODIUM-POTASSIUM/PROTON ANTIPORTER CHAA"/>
    <property type="match status" value="1"/>
</dbReference>
<evidence type="ECO:0000313" key="8">
    <source>
        <dbReference type="Proteomes" id="UP001230145"/>
    </source>
</evidence>
<name>A0ABT9PLW8_9ACTO</name>
<evidence type="ECO:0000256" key="3">
    <source>
        <dbReference type="ARBA" id="ARBA00022989"/>
    </source>
</evidence>
<feature type="transmembrane region" description="Helical" evidence="5">
    <location>
        <begin position="6"/>
        <end position="33"/>
    </location>
</feature>
<reference evidence="7 8" key="1">
    <citation type="submission" date="2023-07" db="EMBL/GenBank/DDBJ databases">
        <title>Sequencing the genomes of 1000 actinobacteria strains.</title>
        <authorList>
            <person name="Klenk H.-P."/>
        </authorList>
    </citation>
    <scope>NUCLEOTIDE SEQUENCE [LARGE SCALE GENOMIC DNA]</scope>
    <source>
        <strain evidence="7 8">DSM 19515</strain>
    </source>
</reference>
<feature type="transmembrane region" description="Helical" evidence="5">
    <location>
        <begin position="120"/>
        <end position="142"/>
    </location>
</feature>
<evidence type="ECO:0000256" key="2">
    <source>
        <dbReference type="ARBA" id="ARBA00022692"/>
    </source>
</evidence>
<sequence length="330" mass="34026">MSGVVAWLAVALTFFLPLSGPVAMAGILAIIIYASFGVKRRADALSRRLGEPFGTIVLTLSIMVIEVAMVASVLLGPGDHASIARDAAFSATMLVINLILAGAILAHVSRHGPMPVRRRALSWYLGALGILGAVVFVLSRAVGEYRGLWAVLAGLVLFTAYAAFMWRQLGPGAADFAEAAPAPPSSEPAAQNFVWLVATLVAIVVLSHSLGPLLNEAVGNTALVGLILAAVVLLPETVTTLAAGRNGQSQRVSNLTHGALVSVLGGSVPSILLISAATGQQIVLGVSNWELALLAATLGLQATALVRQRFSAAHGLGHLALLGVYVATLF</sequence>
<comment type="subcellular location">
    <subcellularLocation>
        <location evidence="1">Membrane</location>
        <topology evidence="1">Multi-pass membrane protein</topology>
    </subcellularLocation>
</comment>
<feature type="transmembrane region" description="Helical" evidence="5">
    <location>
        <begin position="193"/>
        <end position="210"/>
    </location>
</feature>
<feature type="domain" description="Sodium/calcium exchanger membrane region" evidence="6">
    <location>
        <begin position="22"/>
        <end position="169"/>
    </location>
</feature>
<evidence type="ECO:0000259" key="6">
    <source>
        <dbReference type="Pfam" id="PF01699"/>
    </source>
</evidence>
<dbReference type="Proteomes" id="UP001230145">
    <property type="component" value="Unassembled WGS sequence"/>
</dbReference>
<evidence type="ECO:0000256" key="5">
    <source>
        <dbReference type="SAM" id="Phobius"/>
    </source>
</evidence>
<keyword evidence="8" id="KW-1185">Reference proteome</keyword>
<evidence type="ECO:0000256" key="4">
    <source>
        <dbReference type="ARBA" id="ARBA00023136"/>
    </source>
</evidence>
<evidence type="ECO:0000256" key="1">
    <source>
        <dbReference type="ARBA" id="ARBA00004141"/>
    </source>
</evidence>
<proteinExistence type="predicted"/>
<comment type="caution">
    <text evidence="7">The sequence shown here is derived from an EMBL/GenBank/DDBJ whole genome shotgun (WGS) entry which is preliminary data.</text>
</comment>
<organism evidence="7 8">
    <name type="scientific">Trueperella abortisuis</name>
    <dbReference type="NCBI Taxonomy" id="445930"/>
    <lineage>
        <taxon>Bacteria</taxon>
        <taxon>Bacillati</taxon>
        <taxon>Actinomycetota</taxon>
        <taxon>Actinomycetes</taxon>
        <taxon>Actinomycetales</taxon>
        <taxon>Actinomycetaceae</taxon>
        <taxon>Trueperella</taxon>
    </lineage>
</organism>
<feature type="transmembrane region" description="Helical" evidence="5">
    <location>
        <begin position="53"/>
        <end position="75"/>
    </location>
</feature>
<feature type="transmembrane region" description="Helical" evidence="5">
    <location>
        <begin position="222"/>
        <end position="243"/>
    </location>
</feature>
<keyword evidence="2 5" id="KW-0812">Transmembrane</keyword>
<dbReference type="InterPro" id="IPR004837">
    <property type="entry name" value="NaCa_Exmemb"/>
</dbReference>
<feature type="transmembrane region" description="Helical" evidence="5">
    <location>
        <begin position="282"/>
        <end position="300"/>
    </location>
</feature>
<feature type="domain" description="Sodium/calcium exchanger membrane region" evidence="6">
    <location>
        <begin position="193"/>
        <end position="329"/>
    </location>
</feature>
<feature type="transmembrane region" description="Helical" evidence="5">
    <location>
        <begin position="148"/>
        <end position="166"/>
    </location>
</feature>
<evidence type="ECO:0000313" key="7">
    <source>
        <dbReference type="EMBL" id="MDP9832925.1"/>
    </source>
</evidence>
<feature type="transmembrane region" description="Helical" evidence="5">
    <location>
        <begin position="255"/>
        <end position="276"/>
    </location>
</feature>
<dbReference type="RefSeq" id="WP_307635062.1">
    <property type="nucleotide sequence ID" value="NZ_JAUSQL010000001.1"/>
</dbReference>
<protein>
    <submittedName>
        <fullName evidence="7">Ca2+:H+ antiporter</fullName>
    </submittedName>
</protein>
<gene>
    <name evidence="7" type="ORF">J2S45_001604</name>
</gene>
<dbReference type="PANTHER" id="PTHR37958:SF1">
    <property type="entry name" value="SODIUM-POTASSIUM_PROTON ANTIPORTER CHAA"/>
    <property type="match status" value="1"/>
</dbReference>
<dbReference type="InterPro" id="IPR052946">
    <property type="entry name" value="Alkaline_pH_Ca-Antiporter"/>
</dbReference>
<accession>A0ABT9PLW8</accession>
<keyword evidence="4 5" id="KW-0472">Membrane</keyword>